<proteinExistence type="predicted"/>
<organism evidence="2 3">
    <name type="scientific">Lophiostoma macrostomum CBS 122681</name>
    <dbReference type="NCBI Taxonomy" id="1314788"/>
    <lineage>
        <taxon>Eukaryota</taxon>
        <taxon>Fungi</taxon>
        <taxon>Dikarya</taxon>
        <taxon>Ascomycota</taxon>
        <taxon>Pezizomycotina</taxon>
        <taxon>Dothideomycetes</taxon>
        <taxon>Pleosporomycetidae</taxon>
        <taxon>Pleosporales</taxon>
        <taxon>Lophiostomataceae</taxon>
        <taxon>Lophiostoma</taxon>
    </lineage>
</organism>
<reference evidence="2" key="1">
    <citation type="journal article" date="2020" name="Stud. Mycol.">
        <title>101 Dothideomycetes genomes: a test case for predicting lifestyles and emergence of pathogens.</title>
        <authorList>
            <person name="Haridas S."/>
            <person name="Albert R."/>
            <person name="Binder M."/>
            <person name="Bloem J."/>
            <person name="Labutti K."/>
            <person name="Salamov A."/>
            <person name="Andreopoulos B."/>
            <person name="Baker S."/>
            <person name="Barry K."/>
            <person name="Bills G."/>
            <person name="Bluhm B."/>
            <person name="Cannon C."/>
            <person name="Castanera R."/>
            <person name="Culley D."/>
            <person name="Daum C."/>
            <person name="Ezra D."/>
            <person name="Gonzalez J."/>
            <person name="Henrissat B."/>
            <person name="Kuo A."/>
            <person name="Liang C."/>
            <person name="Lipzen A."/>
            <person name="Lutzoni F."/>
            <person name="Magnuson J."/>
            <person name="Mondo S."/>
            <person name="Nolan M."/>
            <person name="Ohm R."/>
            <person name="Pangilinan J."/>
            <person name="Park H.-J."/>
            <person name="Ramirez L."/>
            <person name="Alfaro M."/>
            <person name="Sun H."/>
            <person name="Tritt A."/>
            <person name="Yoshinaga Y."/>
            <person name="Zwiers L.-H."/>
            <person name="Turgeon B."/>
            <person name="Goodwin S."/>
            <person name="Spatafora J."/>
            <person name="Crous P."/>
            <person name="Grigoriev I."/>
        </authorList>
    </citation>
    <scope>NUCLEOTIDE SEQUENCE</scope>
    <source>
        <strain evidence="2">CBS 122681</strain>
    </source>
</reference>
<gene>
    <name evidence="2" type="ORF">K491DRAFT_277986</name>
</gene>
<keyword evidence="3" id="KW-1185">Reference proteome</keyword>
<sequence>MLFERLAATTGCSAKTHGMQSKRRSLVGLPISTICGIPSPYQTPIVCSPASSSMGSGSSARETQAAGQINAAKLARCDFWNTFAVLLDMATEPDHWPVRRLAACGRLFTATQARGDHSFKTNWGHDVGSPDARMLHVPCIRREACITPCRAHGAGAVGERCCRYVPRLRPSKRSSSAAHRTQVDASQNRRHPTNTAMISS</sequence>
<name>A0A6A6SNR0_9PLEO</name>
<dbReference type="EMBL" id="MU004580">
    <property type="protein sequence ID" value="KAF2647824.1"/>
    <property type="molecule type" value="Genomic_DNA"/>
</dbReference>
<evidence type="ECO:0000313" key="2">
    <source>
        <dbReference type="EMBL" id="KAF2647824.1"/>
    </source>
</evidence>
<feature type="compositionally biased region" description="Polar residues" evidence="1">
    <location>
        <begin position="173"/>
        <end position="186"/>
    </location>
</feature>
<evidence type="ECO:0000256" key="1">
    <source>
        <dbReference type="SAM" id="MobiDB-lite"/>
    </source>
</evidence>
<accession>A0A6A6SNR0</accession>
<protein>
    <submittedName>
        <fullName evidence="2">Uncharacterized protein</fullName>
    </submittedName>
</protein>
<feature type="region of interest" description="Disordered" evidence="1">
    <location>
        <begin position="172"/>
        <end position="200"/>
    </location>
</feature>
<dbReference type="AlphaFoldDB" id="A0A6A6SNR0"/>
<evidence type="ECO:0000313" key="3">
    <source>
        <dbReference type="Proteomes" id="UP000799324"/>
    </source>
</evidence>
<dbReference type="Proteomes" id="UP000799324">
    <property type="component" value="Unassembled WGS sequence"/>
</dbReference>